<dbReference type="Proteomes" id="UP000199533">
    <property type="component" value="Unassembled WGS sequence"/>
</dbReference>
<evidence type="ECO:0000256" key="1">
    <source>
        <dbReference type="ARBA" id="ARBA00008857"/>
    </source>
</evidence>
<accession>A0A1I4H947</accession>
<evidence type="ECO:0000256" key="3">
    <source>
        <dbReference type="ARBA" id="ARBA00023125"/>
    </source>
</evidence>
<dbReference type="Gene3D" id="3.30.160.390">
    <property type="entry name" value="Integrase, DNA-binding domain"/>
    <property type="match status" value="1"/>
</dbReference>
<dbReference type="InterPro" id="IPR025166">
    <property type="entry name" value="Integrase_DNA_bind_dom"/>
</dbReference>
<name>A0A1I4H947_9PROT</name>
<evidence type="ECO:0000259" key="4">
    <source>
        <dbReference type="Pfam" id="PF13356"/>
    </source>
</evidence>
<dbReference type="SUPFAM" id="SSF56349">
    <property type="entry name" value="DNA breaking-rejoining enzymes"/>
    <property type="match status" value="1"/>
</dbReference>
<dbReference type="GO" id="GO:0015074">
    <property type="term" value="P:DNA integration"/>
    <property type="evidence" value="ECO:0007669"/>
    <property type="project" value="UniProtKB-KW"/>
</dbReference>
<keyword evidence="3" id="KW-0238">DNA-binding</keyword>
<comment type="similarity">
    <text evidence="1">Belongs to the 'phage' integrase family.</text>
</comment>
<dbReference type="PANTHER" id="PTHR30629:SF6">
    <property type="entry name" value="PROPHAGE INTEGRASE INTA-RELATED"/>
    <property type="match status" value="1"/>
</dbReference>
<feature type="domain" description="Integrase DNA-binding" evidence="4">
    <location>
        <begin position="21"/>
        <end position="96"/>
    </location>
</feature>
<keyword evidence="6" id="KW-1185">Reference proteome</keyword>
<reference evidence="6" key="1">
    <citation type="submission" date="2016-10" db="EMBL/GenBank/DDBJ databases">
        <authorList>
            <person name="Varghese N."/>
            <person name="Submissions S."/>
        </authorList>
    </citation>
    <scope>NUCLEOTIDE SEQUENCE [LARGE SCALE GENOMIC DNA]</scope>
    <source>
        <strain evidence="6">Nm69</strain>
    </source>
</reference>
<proteinExistence type="inferred from homology"/>
<dbReference type="PANTHER" id="PTHR30629">
    <property type="entry name" value="PROPHAGE INTEGRASE"/>
    <property type="match status" value="1"/>
</dbReference>
<gene>
    <name evidence="5" type="ORF">SAMN05216302_107210</name>
</gene>
<evidence type="ECO:0000256" key="2">
    <source>
        <dbReference type="ARBA" id="ARBA00022908"/>
    </source>
</evidence>
<dbReference type="RefSeq" id="WP_090703677.1">
    <property type="nucleotide sequence ID" value="NZ_FOSP01000072.1"/>
</dbReference>
<dbReference type="InterPro" id="IPR038488">
    <property type="entry name" value="Integrase_DNA-bd_sf"/>
</dbReference>
<dbReference type="Pfam" id="PF13356">
    <property type="entry name" value="Arm-DNA-bind_3"/>
    <property type="match status" value="1"/>
</dbReference>
<protein>
    <recommendedName>
        <fullName evidence="4">Integrase DNA-binding domain-containing protein</fullName>
    </recommendedName>
</protein>
<dbReference type="AlphaFoldDB" id="A0A1I4H947"/>
<dbReference type="InterPro" id="IPR010998">
    <property type="entry name" value="Integrase_recombinase_N"/>
</dbReference>
<organism evidence="5 6">
    <name type="scientific">Nitrosomonas aestuarii</name>
    <dbReference type="NCBI Taxonomy" id="52441"/>
    <lineage>
        <taxon>Bacteria</taxon>
        <taxon>Pseudomonadati</taxon>
        <taxon>Pseudomonadota</taxon>
        <taxon>Betaproteobacteria</taxon>
        <taxon>Nitrosomonadales</taxon>
        <taxon>Nitrosomonadaceae</taxon>
        <taxon>Nitrosomonas</taxon>
    </lineage>
</organism>
<dbReference type="EMBL" id="FOSP01000072">
    <property type="protein sequence ID" value="SFL37936.1"/>
    <property type="molecule type" value="Genomic_DNA"/>
</dbReference>
<dbReference type="GO" id="GO:0003677">
    <property type="term" value="F:DNA binding"/>
    <property type="evidence" value="ECO:0007669"/>
    <property type="project" value="UniProtKB-KW"/>
</dbReference>
<keyword evidence="2" id="KW-0229">DNA integration</keyword>
<sequence length="260" mass="30251">MAKINLTTGRISSFKCAESKKQDFLWCNEVKGLAVRATAGSMIKRYIYQSRFSGKTIRLTIGKTDVWSIRAAKEEARRLQIIIDQGDDPREVKREKATIKKAAEIAKQQEERRERCTFGEAWHEYVNVRKSKWSESHLKDHLKMIRSGGETRNRSNKLTIPGCLTPFMDVRLQNISKELLTEWAEKESKERPTQARLALRLVRAFLNWCIEHDLYKDIVQNNPTKNKSIRELLGKPQVKNDVLQREQLSVWFNCTSSDLI</sequence>
<evidence type="ECO:0000313" key="5">
    <source>
        <dbReference type="EMBL" id="SFL37936.1"/>
    </source>
</evidence>
<dbReference type="OrthoDB" id="8556969at2"/>
<dbReference type="Gene3D" id="1.10.150.130">
    <property type="match status" value="1"/>
</dbReference>
<dbReference type="STRING" id="52441.SAMN05216302_107210"/>
<evidence type="ECO:0000313" key="6">
    <source>
        <dbReference type="Proteomes" id="UP000199533"/>
    </source>
</evidence>
<dbReference type="InterPro" id="IPR050808">
    <property type="entry name" value="Phage_Integrase"/>
</dbReference>
<dbReference type="InterPro" id="IPR011010">
    <property type="entry name" value="DNA_brk_join_enz"/>
</dbReference>